<feature type="transmembrane region" description="Helical" evidence="8">
    <location>
        <begin position="395"/>
        <end position="415"/>
    </location>
</feature>
<keyword evidence="11" id="KW-1185">Reference proteome</keyword>
<evidence type="ECO:0000256" key="5">
    <source>
        <dbReference type="ARBA" id="ARBA00022989"/>
    </source>
</evidence>
<accession>A0A0M0LGV2</accession>
<feature type="transmembrane region" description="Helical" evidence="8">
    <location>
        <begin position="492"/>
        <end position="515"/>
    </location>
</feature>
<organism evidence="10 11">
    <name type="scientific">Chrysochromulina tobinii</name>
    <dbReference type="NCBI Taxonomy" id="1460289"/>
    <lineage>
        <taxon>Eukaryota</taxon>
        <taxon>Haptista</taxon>
        <taxon>Haptophyta</taxon>
        <taxon>Prymnesiophyceae</taxon>
        <taxon>Prymnesiales</taxon>
        <taxon>Chrysochromulinaceae</taxon>
        <taxon>Chrysochromulina</taxon>
    </lineage>
</organism>
<feature type="transmembrane region" description="Helical" evidence="8">
    <location>
        <begin position="421"/>
        <end position="438"/>
    </location>
</feature>
<evidence type="ECO:0000259" key="9">
    <source>
        <dbReference type="Pfam" id="PF07779"/>
    </source>
</evidence>
<evidence type="ECO:0000313" key="10">
    <source>
        <dbReference type="EMBL" id="KOO50196.1"/>
    </source>
</evidence>
<keyword evidence="5 8" id="KW-1133">Transmembrane helix</keyword>
<evidence type="ECO:0000256" key="4">
    <source>
        <dbReference type="ARBA" id="ARBA00022692"/>
    </source>
</evidence>
<feature type="domain" description="Cas1p 10 TM acyl transferase" evidence="9">
    <location>
        <begin position="117"/>
        <end position="525"/>
    </location>
</feature>
<keyword evidence="3 10" id="KW-0808">Transferase</keyword>
<evidence type="ECO:0000256" key="7">
    <source>
        <dbReference type="ARBA" id="ARBA00023180"/>
    </source>
</evidence>
<feature type="transmembrane region" description="Helical" evidence="8">
    <location>
        <begin position="251"/>
        <end position="266"/>
    </location>
</feature>
<dbReference type="GO" id="GO:0016020">
    <property type="term" value="C:membrane"/>
    <property type="evidence" value="ECO:0007669"/>
    <property type="project" value="UniProtKB-SubCell"/>
</dbReference>
<dbReference type="Proteomes" id="UP000037460">
    <property type="component" value="Unassembled WGS sequence"/>
</dbReference>
<evidence type="ECO:0000256" key="3">
    <source>
        <dbReference type="ARBA" id="ARBA00022679"/>
    </source>
</evidence>
<keyword evidence="4 8" id="KW-0812">Transmembrane</keyword>
<name>A0A0M0LGV2_9EUKA</name>
<feature type="transmembrane region" description="Helical" evidence="8">
    <location>
        <begin position="359"/>
        <end position="375"/>
    </location>
</feature>
<dbReference type="GO" id="GO:0005794">
    <property type="term" value="C:Golgi apparatus"/>
    <property type="evidence" value="ECO:0007669"/>
    <property type="project" value="TreeGrafter"/>
</dbReference>
<feature type="transmembrane region" description="Helical" evidence="8">
    <location>
        <begin position="38"/>
        <end position="57"/>
    </location>
</feature>
<dbReference type="GO" id="GO:0045492">
    <property type="term" value="P:xylan biosynthetic process"/>
    <property type="evidence" value="ECO:0007669"/>
    <property type="project" value="TreeGrafter"/>
</dbReference>
<dbReference type="AlphaFoldDB" id="A0A0M0LGV2"/>
<dbReference type="OrthoDB" id="1932925at2759"/>
<keyword evidence="6 8" id="KW-0472">Membrane</keyword>
<feature type="transmembrane region" description="Helical" evidence="8">
    <location>
        <begin position="218"/>
        <end position="239"/>
    </location>
</feature>
<protein>
    <submittedName>
        <fullName evidence="10">Acetyltransferase-related family protein</fullName>
    </submittedName>
</protein>
<feature type="transmembrane region" description="Helical" evidence="8">
    <location>
        <begin position="149"/>
        <end position="167"/>
    </location>
</feature>
<dbReference type="PANTHER" id="PTHR13533">
    <property type="entry name" value="N-ACETYLNEURAMINATE 9-O-ACETYLTRANSFERASE"/>
    <property type="match status" value="1"/>
</dbReference>
<comment type="caution">
    <text evidence="10">The sequence shown here is derived from an EMBL/GenBank/DDBJ whole genome shotgun (WGS) entry which is preliminary data.</text>
</comment>
<feature type="transmembrane region" description="Helical" evidence="8">
    <location>
        <begin position="450"/>
        <end position="472"/>
    </location>
</feature>
<evidence type="ECO:0000313" key="11">
    <source>
        <dbReference type="Proteomes" id="UP000037460"/>
    </source>
</evidence>
<dbReference type="Pfam" id="PF07779">
    <property type="entry name" value="Cas1_AcylT"/>
    <property type="match status" value="1"/>
</dbReference>
<dbReference type="GO" id="GO:0010411">
    <property type="term" value="P:xyloglucan metabolic process"/>
    <property type="evidence" value="ECO:0007669"/>
    <property type="project" value="TreeGrafter"/>
</dbReference>
<dbReference type="PANTHER" id="PTHR13533:SF1">
    <property type="entry name" value="N-ACETYLNEURAMINATE 9-O-ACETYLTRANSFERASE"/>
    <property type="match status" value="1"/>
</dbReference>
<feature type="transmembrane region" description="Helical" evidence="8">
    <location>
        <begin position="300"/>
        <end position="318"/>
    </location>
</feature>
<dbReference type="InterPro" id="IPR012419">
    <property type="entry name" value="Cas1_AcylTrans_dom"/>
</dbReference>
<evidence type="ECO:0000256" key="2">
    <source>
        <dbReference type="ARBA" id="ARBA00010666"/>
    </source>
</evidence>
<comment type="subcellular location">
    <subcellularLocation>
        <location evidence="1">Membrane</location>
        <topology evidence="1">Multi-pass membrane protein</topology>
    </subcellularLocation>
</comment>
<feature type="transmembrane region" description="Helical" evidence="8">
    <location>
        <begin position="536"/>
        <end position="561"/>
    </location>
</feature>
<proteinExistence type="inferred from homology"/>
<feature type="transmembrane region" description="Helical" evidence="8">
    <location>
        <begin position="272"/>
        <end position="293"/>
    </location>
</feature>
<reference evidence="11" key="1">
    <citation type="journal article" date="2015" name="PLoS Genet.">
        <title>Genome Sequence and Transcriptome Analyses of Chrysochromulina tobin: Metabolic Tools for Enhanced Algal Fitness in the Prominent Order Prymnesiales (Haptophyceae).</title>
        <authorList>
            <person name="Hovde B.T."/>
            <person name="Deodato C.R."/>
            <person name="Hunsperger H.M."/>
            <person name="Ryken S.A."/>
            <person name="Yost W."/>
            <person name="Jha R.K."/>
            <person name="Patterson J."/>
            <person name="Monnat R.J. Jr."/>
            <person name="Barlow S.B."/>
            <person name="Starkenburg S.R."/>
            <person name="Cattolico R.A."/>
        </authorList>
    </citation>
    <scope>NUCLEOTIDE SEQUENCE</scope>
    <source>
        <strain evidence="11">CCMP291</strain>
    </source>
</reference>
<gene>
    <name evidence="10" type="ORF">Ctob_013924</name>
</gene>
<evidence type="ECO:0000256" key="6">
    <source>
        <dbReference type="ARBA" id="ARBA00023136"/>
    </source>
</evidence>
<evidence type="ECO:0000256" key="8">
    <source>
        <dbReference type="SAM" id="Phobius"/>
    </source>
</evidence>
<sequence>MGLLPTIVFIVASAATTALYSALLVALHSLSEKHEVTIGQFAAAIGYGLLLALWAGAEAGFFVMRMQPPYDAIATGEEDFNSEAEGDEKRSFSEGSAVGRSEQSILGVKPSHLPALRMSAEFVAIMGYIYFCDRTTVVGKGPKYQSKTAFWAVNLAILAVAACTLRGGHGAGGSGRGALSDEHEKPLQRDQTEEWKGWMQIMFVLYHYFNETEIYNAIRMYIACYVWMTGFGNFSYYYVKKDFTAVRFAQMMWRLNFFVFFVCVTMNNEYMLYYICPMHTFFTWGVFIPLYVCHQYNDNFTVLFVKIGLTLGTALVLYDVPGVFHSVMDPFAFLLAFHDPLHPENSPMHEWFFRSGLDHLVWVFGMFCAFAFPFLDRKMRALEELPTAARNCARLALLAVTLAVTAWWYFSYFALPKRSYNVVHPYTSFVGIFTYLVLRNLTAGLRKRHLHLFAWCGKITLETYILQFHVWMRTTGLNGSPKYLMVWFPGSYWLNFLVVTAVYIFVSYRVFIITAELKDVVIPKQGGVALIWRSMLIVAVLGALYFVATLAAPALGVPLIAATIPKPP</sequence>
<keyword evidence="7" id="KW-0325">Glycoprotein</keyword>
<comment type="similarity">
    <text evidence="2">Belongs to the PC-esterase family. CASD1 subfamily.</text>
</comment>
<dbReference type="EMBL" id="JWZX01000536">
    <property type="protein sequence ID" value="KOO50196.1"/>
    <property type="molecule type" value="Genomic_DNA"/>
</dbReference>
<dbReference type="GO" id="GO:0016407">
    <property type="term" value="F:acetyltransferase activity"/>
    <property type="evidence" value="ECO:0007669"/>
    <property type="project" value="TreeGrafter"/>
</dbReference>
<evidence type="ECO:0000256" key="1">
    <source>
        <dbReference type="ARBA" id="ARBA00004141"/>
    </source>
</evidence>